<protein>
    <submittedName>
        <fullName evidence="2">Putative smc domain-containing protein</fullName>
    </submittedName>
</protein>
<feature type="coiled-coil region" evidence="1">
    <location>
        <begin position="270"/>
        <end position="297"/>
    </location>
</feature>
<accession>A0A420HVU5</accession>
<evidence type="ECO:0000256" key="1">
    <source>
        <dbReference type="SAM" id="Coils"/>
    </source>
</evidence>
<evidence type="ECO:0000313" key="2">
    <source>
        <dbReference type="EMBL" id="RKF61573.1"/>
    </source>
</evidence>
<keyword evidence="1" id="KW-0175">Coiled coil</keyword>
<dbReference type="Proteomes" id="UP000286134">
    <property type="component" value="Unassembled WGS sequence"/>
</dbReference>
<dbReference type="EMBL" id="MCFK01004092">
    <property type="protein sequence ID" value="RKF61573.1"/>
    <property type="molecule type" value="Genomic_DNA"/>
</dbReference>
<dbReference type="OrthoDB" id="20105at2759"/>
<organism evidence="2 3">
    <name type="scientific">Erysiphe neolycopersici</name>
    <dbReference type="NCBI Taxonomy" id="212602"/>
    <lineage>
        <taxon>Eukaryota</taxon>
        <taxon>Fungi</taxon>
        <taxon>Dikarya</taxon>
        <taxon>Ascomycota</taxon>
        <taxon>Pezizomycotina</taxon>
        <taxon>Leotiomycetes</taxon>
        <taxon>Erysiphales</taxon>
        <taxon>Erysiphaceae</taxon>
        <taxon>Erysiphe</taxon>
    </lineage>
</organism>
<name>A0A420HVU5_9PEZI</name>
<evidence type="ECO:0000313" key="3">
    <source>
        <dbReference type="Proteomes" id="UP000286134"/>
    </source>
</evidence>
<gene>
    <name evidence="2" type="ORF">OnM2_040046</name>
</gene>
<dbReference type="AlphaFoldDB" id="A0A420HVU5"/>
<proteinExistence type="predicted"/>
<comment type="caution">
    <text evidence="2">The sequence shown here is derived from an EMBL/GenBank/DDBJ whole genome shotgun (WGS) entry which is preliminary data.</text>
</comment>
<dbReference type="STRING" id="212602.A0A420HVU5"/>
<feature type="coiled-coil region" evidence="1">
    <location>
        <begin position="68"/>
        <end position="147"/>
    </location>
</feature>
<sequence>MFVNENDCQPRCRFTDSQQWETSYQEAVLASKDLINDEQLRRLRLNILIQEYQKKDLVDQILTRDNTLSSLEQRCENLSIKLIKAEEKALQQEKCLQSHESDLMDLRAGLRSLSKNSAQSVDQWAGISCISDELTNLKHEIENLRAIATIHERILEENLVLKQKIDSIGNNSASENYHDLHKDKSQGDLENKSIQKNQGMGQKEEYVLSDLSEKKEHSYEAIEDVFLKPQDQQEVVIDEGNQERSDIKFMNTLQELELSKIRQAALECELSKMYEKVADYEIQKNNLQADYDKSQSLLSSIQLNALEKQPNIKNQLRRDLRRKNTDASIGTPGGVAVRATRNSVKWGYSSEQTSIGEKSMFSITPFLNKTLDIEKELSGFEGEDFLANDAAMTSQIMSKDHTRNHPTITDIELKSSPQGLIKLTSQERPHIKRLASMIESQRVSSLTTSNETIQRVKRNKSDYLESLEKVIEEVNKDVNLPKKNEIATSSSSSLSLKALASNEKIQEVNENEKRKQKYKRTLLKVGAINLDNEGIELSSSEIEADYPAHRLHKKDKFPTLNGVIGEKLSTFSPLKRDRVRRDKNIAK</sequence>
<keyword evidence="3" id="KW-1185">Reference proteome</keyword>
<reference evidence="2 3" key="1">
    <citation type="journal article" date="2018" name="BMC Genomics">
        <title>Comparative genome analyses reveal sequence features reflecting distinct modes of host-adaptation between dicot and monocot powdery mildew.</title>
        <authorList>
            <person name="Wu Y."/>
            <person name="Ma X."/>
            <person name="Pan Z."/>
            <person name="Kale S.D."/>
            <person name="Song Y."/>
            <person name="King H."/>
            <person name="Zhang Q."/>
            <person name="Presley C."/>
            <person name="Deng X."/>
            <person name="Wei C.I."/>
            <person name="Xiao S."/>
        </authorList>
    </citation>
    <scope>NUCLEOTIDE SEQUENCE [LARGE SCALE GENOMIC DNA]</scope>
    <source>
        <strain evidence="2">UMSG2</strain>
    </source>
</reference>